<feature type="compositionally biased region" description="Acidic residues" evidence="2">
    <location>
        <begin position="1012"/>
        <end position="1021"/>
    </location>
</feature>
<dbReference type="InterPro" id="IPR023862">
    <property type="entry name" value="CHP03960_rSAM"/>
</dbReference>
<protein>
    <recommendedName>
        <fullName evidence="4">Radical SAM core domain-containing protein</fullName>
    </recommendedName>
</protein>
<dbReference type="InterPro" id="IPR018768">
    <property type="entry name" value="DUF2344"/>
</dbReference>
<accession>A0A7S4FU84</accession>
<dbReference type="InterPro" id="IPR058240">
    <property type="entry name" value="rSAM_sf"/>
</dbReference>
<dbReference type="Pfam" id="PF19864">
    <property type="entry name" value="Radical_SAM_N2"/>
    <property type="match status" value="1"/>
</dbReference>
<dbReference type="GO" id="GO:0003824">
    <property type="term" value="F:catalytic activity"/>
    <property type="evidence" value="ECO:0007669"/>
    <property type="project" value="InterPro"/>
</dbReference>
<dbReference type="SMART" id="SM00729">
    <property type="entry name" value="Elp3"/>
    <property type="match status" value="1"/>
</dbReference>
<sequence>MLSNGELHTAELQSTPKAAPIKAAALAAIGLGVLLGFGLGGAHDPLQFTVLRSTTQTTMPSVDALRGARVPPQNAYPRSHNIEGSADVVYGASHRSNGIERQGSTPASRPSWMTSPALGLLPVALCAGALLALTRRSWTTRRWHTPLPILRDDREYGSQTVALAAVVSEKDQDPLLEDASAKTRQQIVEEAFLKDLETQGEMLGLSRDMWTKMQSPARYLGNELGAFHKQWESVDVRMALAYPEIYEVGISNVGHIALYTAINREEDLLCDRCYLPLPDMAAVLEEQEKPLFAVESQRPLGDFDTIGISLAYELGGCNCIHMMHLGRIPKTWKERLEQEPDGPFDPSKGSHPLMFAGGPTATGNPEPFADFFDFFAIGDGEDCLPEIGQCLKRCREERLNRVDTLFKLCTEVTGIYVPMFYDQAPGWGGAVFPIREGVPERVLRRVSTPDPSAQFTLQPYLPAVHDRLTVEIRRGCTRGCRFCQPGMLTRPARDVEPEKVISAVEEGVREMGYNEFSLLSLSCSDYLALPSVGLEIKNRLKNENVTLSLPSQRVDRFDDNIANIIGGTKKSSITFAPEAGTQRLRDIINKGLTNEELLRGVKTAFERGWSTVKLYFMIGLPGETDADVLGIAETVKWLQKECDTRKRKLKVHLTISNFTPKPHTPFQWHTVSSSDFERKQRMLKRAFRNLKPGSCKVNYTPFRISAMEDFIGRGDRRLCAVMLKAWENGAQNDAWWEGTDEAFASWDKAIEDSGLTWKYRQVEDGEWDVLEKLGDERYRGQGGHGKGRIDRGVLQEERLDRPLPWDHINTGVSKFWLKSDLQRAMEAVTVPDCSHHVCSECGVCGDDFGDNVVVEPPPLPAFDGTCEKDIAKTQKVRIKFAKLGSMACVGHLDTLRLMERAYRRAALPISVTGSEFNARPRVTSALTLPLGWTSESEILEIVLTKHMDVDDIKTQLNAKMPDGMPILDVEEFPLYHMTGKLRESVAEVVSEHELLVQVALDPVAQDAPDAPDAPDADDADDAAAPGGPRDVDWRAVAQATLALPELQLEKTSKRGKTQYFDARRQLLGLEHVPEAQLPAHKGFALPLEPGTAVLRVRGTAVVTGAPGILTMASILKLLEAGGAGPVRMVHTHRESCKVEPLPELPDDVKAEWRALEAKWAEQKRLREAGEPLRTYKWEDGIIFCYD</sequence>
<organism evidence="5">
    <name type="scientific">Eutreptiella gymnastica</name>
    <dbReference type="NCBI Taxonomy" id="73025"/>
    <lineage>
        <taxon>Eukaryota</taxon>
        <taxon>Discoba</taxon>
        <taxon>Euglenozoa</taxon>
        <taxon>Euglenida</taxon>
        <taxon>Spirocuta</taxon>
        <taxon>Euglenophyceae</taxon>
        <taxon>Eutreptiales</taxon>
        <taxon>Eutreptiaceae</taxon>
        <taxon>Eutreptiella</taxon>
    </lineage>
</organism>
<dbReference type="Pfam" id="PF10105">
    <property type="entry name" value="DUF2344"/>
    <property type="match status" value="1"/>
</dbReference>
<keyword evidence="3" id="KW-0812">Transmembrane</keyword>
<proteinExistence type="predicted"/>
<keyword evidence="3" id="KW-0472">Membrane</keyword>
<evidence type="ECO:0000313" key="5">
    <source>
        <dbReference type="EMBL" id="CAE0814885.1"/>
    </source>
</evidence>
<dbReference type="NCBIfam" id="TIGR03960">
    <property type="entry name" value="rSAM_fuse_unch"/>
    <property type="match status" value="1"/>
</dbReference>
<dbReference type="EMBL" id="HBJA01074195">
    <property type="protein sequence ID" value="CAE0814885.1"/>
    <property type="molecule type" value="Transcribed_RNA"/>
</dbReference>
<feature type="transmembrane region" description="Helical" evidence="3">
    <location>
        <begin position="21"/>
        <end position="42"/>
    </location>
</feature>
<dbReference type="GO" id="GO:0051536">
    <property type="term" value="F:iron-sulfur cluster binding"/>
    <property type="evidence" value="ECO:0007669"/>
    <property type="project" value="InterPro"/>
</dbReference>
<dbReference type="PANTHER" id="PTHR42731:SF1">
    <property type="entry name" value="RADICAL SAM DOMAIN PROTEIN"/>
    <property type="match status" value="1"/>
</dbReference>
<name>A0A7S4FU84_9EUGL</name>
<dbReference type="SFLD" id="SFLDS00029">
    <property type="entry name" value="Radical_SAM"/>
    <property type="match status" value="1"/>
</dbReference>
<dbReference type="InterPro" id="IPR023404">
    <property type="entry name" value="rSAM_horseshoe"/>
</dbReference>
<dbReference type="InterPro" id="IPR006638">
    <property type="entry name" value="Elp3/MiaA/NifB-like_rSAM"/>
</dbReference>
<evidence type="ECO:0000256" key="1">
    <source>
        <dbReference type="ARBA" id="ARBA00023128"/>
    </source>
</evidence>
<dbReference type="InterPro" id="IPR007197">
    <property type="entry name" value="rSAM"/>
</dbReference>
<dbReference type="SUPFAM" id="SSF102114">
    <property type="entry name" value="Radical SAM enzymes"/>
    <property type="match status" value="1"/>
</dbReference>
<evidence type="ECO:0000259" key="4">
    <source>
        <dbReference type="PROSITE" id="PS51918"/>
    </source>
</evidence>
<keyword evidence="1" id="KW-0496">Mitochondrion</keyword>
<feature type="domain" description="Radical SAM core" evidence="4">
    <location>
        <begin position="462"/>
        <end position="694"/>
    </location>
</feature>
<keyword evidence="3" id="KW-1133">Transmembrane helix</keyword>
<dbReference type="Gene3D" id="3.80.30.20">
    <property type="entry name" value="tm_1862 like domain"/>
    <property type="match status" value="1"/>
</dbReference>
<dbReference type="NCBIfam" id="TIGR03936">
    <property type="entry name" value="sam_1_link_chp"/>
    <property type="match status" value="1"/>
</dbReference>
<dbReference type="PROSITE" id="PS51918">
    <property type="entry name" value="RADICAL_SAM"/>
    <property type="match status" value="1"/>
</dbReference>
<dbReference type="AlphaFoldDB" id="A0A7S4FU84"/>
<dbReference type="PANTHER" id="PTHR42731">
    <property type="entry name" value="SLL1084 PROTEIN"/>
    <property type="match status" value="1"/>
</dbReference>
<evidence type="ECO:0000256" key="3">
    <source>
        <dbReference type="SAM" id="Phobius"/>
    </source>
</evidence>
<dbReference type="CDD" id="cd01335">
    <property type="entry name" value="Radical_SAM"/>
    <property type="match status" value="1"/>
</dbReference>
<dbReference type="InterPro" id="IPR045784">
    <property type="entry name" value="Radical_SAM_N2"/>
</dbReference>
<dbReference type="SFLD" id="SFLDG01082">
    <property type="entry name" value="B12-binding_domain_containing"/>
    <property type="match status" value="1"/>
</dbReference>
<reference evidence="5" key="1">
    <citation type="submission" date="2021-01" db="EMBL/GenBank/DDBJ databases">
        <authorList>
            <person name="Corre E."/>
            <person name="Pelletier E."/>
            <person name="Niang G."/>
            <person name="Scheremetjew M."/>
            <person name="Finn R."/>
            <person name="Kale V."/>
            <person name="Holt S."/>
            <person name="Cochrane G."/>
            <person name="Meng A."/>
            <person name="Brown T."/>
            <person name="Cohen L."/>
        </authorList>
    </citation>
    <scope>NUCLEOTIDE SEQUENCE</scope>
    <source>
        <strain evidence="5">CCMP1594</strain>
    </source>
</reference>
<evidence type="ECO:0000256" key="2">
    <source>
        <dbReference type="SAM" id="MobiDB-lite"/>
    </source>
</evidence>
<gene>
    <name evidence="5" type="ORF">EGYM00163_LOCUS26041</name>
</gene>
<dbReference type="Pfam" id="PF04055">
    <property type="entry name" value="Radical_SAM"/>
    <property type="match status" value="1"/>
</dbReference>
<feature type="region of interest" description="Disordered" evidence="2">
    <location>
        <begin position="1005"/>
        <end position="1029"/>
    </location>
</feature>